<organism evidence="10 11">
    <name type="scientific">Stappia sediminis</name>
    <dbReference type="NCBI Taxonomy" id="2692190"/>
    <lineage>
        <taxon>Bacteria</taxon>
        <taxon>Pseudomonadati</taxon>
        <taxon>Pseudomonadota</taxon>
        <taxon>Alphaproteobacteria</taxon>
        <taxon>Hyphomicrobiales</taxon>
        <taxon>Stappiaceae</taxon>
        <taxon>Stappia</taxon>
    </lineage>
</organism>
<evidence type="ECO:0000256" key="4">
    <source>
        <dbReference type="ARBA" id="ARBA00022723"/>
    </source>
</evidence>
<keyword evidence="4" id="KW-0479">Metal-binding</keyword>
<evidence type="ECO:0000313" key="11">
    <source>
        <dbReference type="Proteomes" id="UP000433101"/>
    </source>
</evidence>
<dbReference type="Pfam" id="PF01546">
    <property type="entry name" value="Peptidase_M20"/>
    <property type="match status" value="1"/>
</dbReference>
<gene>
    <name evidence="10" type="ORF">GR183_06890</name>
</gene>
<evidence type="ECO:0000256" key="2">
    <source>
        <dbReference type="ARBA" id="ARBA00001947"/>
    </source>
</evidence>
<feature type="region of interest" description="Disordered" evidence="8">
    <location>
        <begin position="1"/>
        <end position="35"/>
    </location>
</feature>
<dbReference type="SUPFAM" id="SSF53187">
    <property type="entry name" value="Zn-dependent exopeptidases"/>
    <property type="match status" value="1"/>
</dbReference>
<comment type="cofactor">
    <cofactor evidence="2">
        <name>Zn(2+)</name>
        <dbReference type="ChEBI" id="CHEBI:29105"/>
    </cofactor>
</comment>
<sequence length="444" mass="47743">MQEWHKSQSGGTRIGGGYGRGSRGDGPLGGRDRARGGRRVIKTAIDVRWADEIDFLKALIRIPSDNPPGDTVTHAEETANRLEALGFQVERHPVPEPFVKQHGMRSVTNLIVREKFGEGTGPTIALNAHGDAVPPGEGWTSDPYGAEEIAGAIYGRGAAVSKSDFATYAFALLALKEAPGKLNGTVELHLTYDEEAGGFVGPRWLLEQGLTRPDYAISAGFSHAVTTAHNGCLHLEIVIRGRQAHAATPELGIDALEVATPVLAALYEERKRLLGIRSEIPGIGTPQLTVGLIEGGINTNVVPDRVTLRVDRRLIPEEDGNVAEEALIDLVESAAPERDGLEVECRRIMLADPMRPVPGTERLADTLKRHAREVLSEDVRDTGVPLYTDARHYTQAGIPTVLYGAGPQSIADANAHGADEHVMLSDLRAATEVIALAVRDILTQ</sequence>
<evidence type="ECO:0000256" key="3">
    <source>
        <dbReference type="ARBA" id="ARBA00006247"/>
    </source>
</evidence>
<keyword evidence="7" id="KW-0170">Cobalt</keyword>
<evidence type="ECO:0000256" key="1">
    <source>
        <dbReference type="ARBA" id="ARBA00001941"/>
    </source>
</evidence>
<dbReference type="Proteomes" id="UP000433101">
    <property type="component" value="Unassembled WGS sequence"/>
</dbReference>
<dbReference type="InterPro" id="IPR002933">
    <property type="entry name" value="Peptidase_M20"/>
</dbReference>
<dbReference type="InterPro" id="IPR011650">
    <property type="entry name" value="Peptidase_M20_dimer"/>
</dbReference>
<evidence type="ECO:0000256" key="6">
    <source>
        <dbReference type="ARBA" id="ARBA00022833"/>
    </source>
</evidence>
<dbReference type="InterPro" id="IPR010182">
    <property type="entry name" value="ArgE/DapE"/>
</dbReference>
<dbReference type="InterPro" id="IPR036264">
    <property type="entry name" value="Bact_exopeptidase_dim_dom"/>
</dbReference>
<comment type="caution">
    <text evidence="10">The sequence shown here is derived from an EMBL/GenBank/DDBJ whole genome shotgun (WGS) entry which is preliminary data.</text>
</comment>
<name>A0A7X3LT65_9HYPH</name>
<dbReference type="NCBIfam" id="TIGR01910">
    <property type="entry name" value="DapE-ArgE"/>
    <property type="match status" value="1"/>
</dbReference>
<keyword evidence="6" id="KW-0862">Zinc</keyword>
<evidence type="ECO:0000256" key="5">
    <source>
        <dbReference type="ARBA" id="ARBA00022801"/>
    </source>
</evidence>
<feature type="compositionally biased region" description="Gly residues" evidence="8">
    <location>
        <begin position="12"/>
        <end position="29"/>
    </location>
</feature>
<dbReference type="Gene3D" id="3.30.70.360">
    <property type="match status" value="1"/>
</dbReference>
<dbReference type="SUPFAM" id="SSF55031">
    <property type="entry name" value="Bacterial exopeptidase dimerisation domain"/>
    <property type="match status" value="1"/>
</dbReference>
<dbReference type="InterPro" id="IPR050072">
    <property type="entry name" value="Peptidase_M20A"/>
</dbReference>
<dbReference type="PANTHER" id="PTHR43808">
    <property type="entry name" value="ACETYLORNITHINE DEACETYLASE"/>
    <property type="match status" value="1"/>
</dbReference>
<proteinExistence type="inferred from homology"/>
<evidence type="ECO:0000313" key="10">
    <source>
        <dbReference type="EMBL" id="MXN64626.1"/>
    </source>
</evidence>
<dbReference type="EMBL" id="WUMV01000002">
    <property type="protein sequence ID" value="MXN64626.1"/>
    <property type="molecule type" value="Genomic_DNA"/>
</dbReference>
<evidence type="ECO:0000259" key="9">
    <source>
        <dbReference type="Pfam" id="PF07687"/>
    </source>
</evidence>
<dbReference type="GO" id="GO:0016787">
    <property type="term" value="F:hydrolase activity"/>
    <property type="evidence" value="ECO:0007669"/>
    <property type="project" value="UniProtKB-KW"/>
</dbReference>
<accession>A0A7X3LT65</accession>
<reference evidence="10 11" key="1">
    <citation type="submission" date="2019-12" db="EMBL/GenBank/DDBJ databases">
        <authorList>
            <person name="Li M."/>
        </authorList>
    </citation>
    <scope>NUCLEOTIDE SEQUENCE [LARGE SCALE GENOMIC DNA]</scope>
    <source>
        <strain evidence="10 11">GBMRC 2046</strain>
    </source>
</reference>
<keyword evidence="5" id="KW-0378">Hydrolase</keyword>
<dbReference type="GO" id="GO:0046872">
    <property type="term" value="F:metal ion binding"/>
    <property type="evidence" value="ECO:0007669"/>
    <property type="project" value="UniProtKB-KW"/>
</dbReference>
<dbReference type="Gene3D" id="3.40.630.10">
    <property type="entry name" value="Zn peptidases"/>
    <property type="match status" value="1"/>
</dbReference>
<feature type="domain" description="Peptidase M20 dimerisation" evidence="9">
    <location>
        <begin position="227"/>
        <end position="338"/>
    </location>
</feature>
<protein>
    <submittedName>
        <fullName evidence="10">ArgE/DapE family deacylase</fullName>
    </submittedName>
</protein>
<dbReference type="AlphaFoldDB" id="A0A7X3LT65"/>
<comment type="cofactor">
    <cofactor evidence="1">
        <name>Co(2+)</name>
        <dbReference type="ChEBI" id="CHEBI:48828"/>
    </cofactor>
</comment>
<keyword evidence="11" id="KW-1185">Reference proteome</keyword>
<evidence type="ECO:0000256" key="8">
    <source>
        <dbReference type="SAM" id="MobiDB-lite"/>
    </source>
</evidence>
<comment type="similarity">
    <text evidence="3">Belongs to the peptidase M20A family.</text>
</comment>
<evidence type="ECO:0000256" key="7">
    <source>
        <dbReference type="ARBA" id="ARBA00023285"/>
    </source>
</evidence>
<dbReference type="Pfam" id="PF07687">
    <property type="entry name" value="M20_dimer"/>
    <property type="match status" value="1"/>
</dbReference>